<evidence type="ECO:0000313" key="2">
    <source>
        <dbReference type="EnsemblPlants" id="TraesCS1B02G056200.1.cds1"/>
    </source>
</evidence>
<keyword evidence="3" id="KW-1185">Reference proteome</keyword>
<feature type="domain" description="KIB1-4 beta-propeller" evidence="1">
    <location>
        <begin position="92"/>
        <end position="397"/>
    </location>
</feature>
<reference evidence="2" key="1">
    <citation type="submission" date="2018-08" db="EMBL/GenBank/DDBJ databases">
        <authorList>
            <person name="Rossello M."/>
        </authorList>
    </citation>
    <scope>NUCLEOTIDE SEQUENCE [LARGE SCALE GENOMIC DNA]</scope>
    <source>
        <strain evidence="2">cv. Chinese Spring</strain>
    </source>
</reference>
<dbReference type="AlphaFoldDB" id="A0A3B5YRC7"/>
<accession>A0A3B5YRC7</accession>
<dbReference type="PANTHER" id="PTHR45560">
    <property type="entry name" value="OS04G0163150 PROTEIN-RELATED"/>
    <property type="match status" value="1"/>
</dbReference>
<evidence type="ECO:0000313" key="3">
    <source>
        <dbReference type="Proteomes" id="UP000019116"/>
    </source>
</evidence>
<dbReference type="Pfam" id="PF03478">
    <property type="entry name" value="Beta-prop_KIB1-4"/>
    <property type="match status" value="1"/>
</dbReference>
<reference evidence="2" key="2">
    <citation type="submission" date="2018-10" db="UniProtKB">
        <authorList>
            <consortium name="EnsemblPlants"/>
        </authorList>
    </citation>
    <scope>IDENTIFICATION</scope>
</reference>
<dbReference type="PANTHER" id="PTHR45560:SF4">
    <property type="entry name" value="OS04G0164500 PROTEIN"/>
    <property type="match status" value="1"/>
</dbReference>
<dbReference type="InterPro" id="IPR005174">
    <property type="entry name" value="KIB1-4_b-propeller"/>
</dbReference>
<protein>
    <recommendedName>
        <fullName evidence="1">KIB1-4 beta-propeller domain-containing protein</fullName>
    </recommendedName>
</protein>
<name>A0A3B5YRC7_WHEAT</name>
<evidence type="ECO:0000259" key="1">
    <source>
        <dbReference type="Pfam" id="PF03478"/>
    </source>
</evidence>
<dbReference type="Gramene" id="TraesCS1B03G0131600.1">
    <property type="protein sequence ID" value="TraesCS1B03G0131600.1.CDS1"/>
    <property type="gene ID" value="TraesCS1B03G0131600"/>
</dbReference>
<dbReference type="Proteomes" id="UP000019116">
    <property type="component" value="Chromosome 1B"/>
</dbReference>
<dbReference type="STRING" id="4565.A0A3B5YRC7"/>
<dbReference type="Gramene" id="TraesCLE_scaffold_034376_01G000100.1">
    <property type="protein sequence ID" value="TraesCLE_scaffold_034376_01G000100.1"/>
    <property type="gene ID" value="TraesCLE_scaffold_034376_01G000100"/>
</dbReference>
<sequence length="456" mass="49560">MGRSKGAAARRRKVAVAGKAIAGPSIKADGPRRCPSLPPELLANIHDRLGFLDRIAFAAVFAASSFSDVFSPSAPWLLLPGRNDENPKTATLFSIADRRAATVRTPYPALRDHLVIGSSRGWLATADGRGQIYLVNPASGEQHALPHVATMGVFLRTPCQWFTVCVKRFMAARFGGGPPFKENAWGPEGHGARTVTADHMGVWFHRKVVLSVSPSRHGSYGTAMMILDSEFGAPAFATAEDAAWKLAPSRDGVEDAIYHDGQFYSVSYTGVVEAWQRVAESGTFTSTAVTPRLTIEEGGSPCHRKYLAVAPGGRLMVVLKYAQVIKDLHIQDRWTCSFKVHVLGDDGQWKETKDIGDVALFVGVNNSLCVPTRGHPEIKAGCIYFTNDELGVAKLCKTKDLSSWSNKSCNDEPINSDAQALGVYSLKDGTVKKMEALRQQYDMFSVPPVWITPSVP</sequence>
<dbReference type="OMA" id="GSPCHRK"/>
<dbReference type="OrthoDB" id="694239at2759"/>
<proteinExistence type="predicted"/>
<dbReference type="EnsemblPlants" id="TraesCS1B02G056200.1">
    <property type="protein sequence ID" value="TraesCS1B02G056200.1.cds1"/>
    <property type="gene ID" value="TraesCS1B02G056200"/>
</dbReference>
<organism evidence="2">
    <name type="scientific">Triticum aestivum</name>
    <name type="common">Wheat</name>
    <dbReference type="NCBI Taxonomy" id="4565"/>
    <lineage>
        <taxon>Eukaryota</taxon>
        <taxon>Viridiplantae</taxon>
        <taxon>Streptophyta</taxon>
        <taxon>Embryophyta</taxon>
        <taxon>Tracheophyta</taxon>
        <taxon>Spermatophyta</taxon>
        <taxon>Magnoliopsida</taxon>
        <taxon>Liliopsida</taxon>
        <taxon>Poales</taxon>
        <taxon>Poaceae</taxon>
        <taxon>BOP clade</taxon>
        <taxon>Pooideae</taxon>
        <taxon>Triticodae</taxon>
        <taxon>Triticeae</taxon>
        <taxon>Triticinae</taxon>
        <taxon>Triticum</taxon>
    </lineage>
</organism>
<dbReference type="Gramene" id="TraesJUL1B03G00199010.1">
    <property type="protein sequence ID" value="TraesJUL1B03G00199010.1.CDS1"/>
    <property type="gene ID" value="TraesJUL1B03G00199010"/>
</dbReference>
<dbReference type="Gramene" id="TraesCS1B02G056200.1">
    <property type="protein sequence ID" value="TraesCS1B02G056200.1.cds1"/>
    <property type="gene ID" value="TraesCS1B02G056200"/>
</dbReference>